<dbReference type="RefSeq" id="WP_378297381.1">
    <property type="nucleotide sequence ID" value="NZ_JBHTJA010000010.1"/>
</dbReference>
<reference evidence="3" key="1">
    <citation type="journal article" date="2019" name="Int. J. Syst. Evol. Microbiol.">
        <title>The Global Catalogue of Microorganisms (GCM) 10K type strain sequencing project: providing services to taxonomists for standard genome sequencing and annotation.</title>
        <authorList>
            <consortium name="The Broad Institute Genomics Platform"/>
            <consortium name="The Broad Institute Genome Sequencing Center for Infectious Disease"/>
            <person name="Wu L."/>
            <person name="Ma J."/>
        </authorList>
    </citation>
    <scope>NUCLEOTIDE SEQUENCE [LARGE SCALE GENOMIC DNA]</scope>
    <source>
        <strain evidence="3">JCM 31202</strain>
    </source>
</reference>
<dbReference type="PANTHER" id="PTHR48079">
    <property type="entry name" value="PROTEIN YEEZ"/>
    <property type="match status" value="1"/>
</dbReference>
<organism evidence="2 3">
    <name type="scientific">Actinomadura sediminis</name>
    <dbReference type="NCBI Taxonomy" id="1038904"/>
    <lineage>
        <taxon>Bacteria</taxon>
        <taxon>Bacillati</taxon>
        <taxon>Actinomycetota</taxon>
        <taxon>Actinomycetes</taxon>
        <taxon>Streptosporangiales</taxon>
        <taxon>Thermomonosporaceae</taxon>
        <taxon>Actinomadura</taxon>
    </lineage>
</organism>
<dbReference type="Proteomes" id="UP001596972">
    <property type="component" value="Unassembled WGS sequence"/>
</dbReference>
<dbReference type="InterPro" id="IPR002328">
    <property type="entry name" value="ADH_Zn_CS"/>
</dbReference>
<accession>A0ABW3EJ71</accession>
<proteinExistence type="predicted"/>
<dbReference type="EMBL" id="JBHTJA010000010">
    <property type="protein sequence ID" value="MFD0900393.1"/>
    <property type="molecule type" value="Genomic_DNA"/>
</dbReference>
<dbReference type="InterPro" id="IPR036291">
    <property type="entry name" value="NAD(P)-bd_dom_sf"/>
</dbReference>
<dbReference type="SUPFAM" id="SSF51735">
    <property type="entry name" value="NAD(P)-binding Rossmann-fold domains"/>
    <property type="match status" value="1"/>
</dbReference>
<dbReference type="PROSITE" id="PS00059">
    <property type="entry name" value="ADH_ZINC"/>
    <property type="match status" value="1"/>
</dbReference>
<dbReference type="InterPro" id="IPR001509">
    <property type="entry name" value="Epimerase_deHydtase"/>
</dbReference>
<dbReference type="Pfam" id="PF01370">
    <property type="entry name" value="Epimerase"/>
    <property type="match status" value="1"/>
</dbReference>
<gene>
    <name evidence="2" type="ORF">ACFQ11_08320</name>
</gene>
<protein>
    <submittedName>
        <fullName evidence="2">NAD-dependent epimerase/dehydratase family protein</fullName>
    </submittedName>
</protein>
<dbReference type="Gene3D" id="3.40.50.720">
    <property type="entry name" value="NAD(P)-binding Rossmann-like Domain"/>
    <property type="match status" value="1"/>
</dbReference>
<comment type="caution">
    <text evidence="2">The sequence shown here is derived from an EMBL/GenBank/DDBJ whole genome shotgun (WGS) entry which is preliminary data.</text>
</comment>
<evidence type="ECO:0000313" key="3">
    <source>
        <dbReference type="Proteomes" id="UP001596972"/>
    </source>
</evidence>
<dbReference type="PANTHER" id="PTHR48079:SF6">
    <property type="entry name" value="NAD(P)-BINDING DOMAIN-CONTAINING PROTEIN-RELATED"/>
    <property type="match status" value="1"/>
</dbReference>
<name>A0ABW3EJ71_9ACTN</name>
<dbReference type="InterPro" id="IPR051783">
    <property type="entry name" value="NAD(P)-dependent_oxidoreduct"/>
</dbReference>
<keyword evidence="3" id="KW-1185">Reference proteome</keyword>
<evidence type="ECO:0000313" key="2">
    <source>
        <dbReference type="EMBL" id="MFD0900393.1"/>
    </source>
</evidence>
<evidence type="ECO:0000259" key="1">
    <source>
        <dbReference type="Pfam" id="PF01370"/>
    </source>
</evidence>
<feature type="domain" description="NAD-dependent epimerase/dehydratase" evidence="1">
    <location>
        <begin position="3"/>
        <end position="224"/>
    </location>
</feature>
<sequence>MRVLVAGATGVIGGRLVPLLTAVGHEVTGLVRPGGDTAALTAAGARVAVADALDRDGLRAAVRQAAPDAVVNMLTAIPAEIDPKRLARDFAATNRLRTEGTANLIDAADGARIIGQGLAYAYQPGEGPADEDAPLWRTGTPRQFAPVLDALVELERLTLRADGLVLRLGHLYGPGSAYAADGSFVRGVRAGKVPLVGGGHAVFSFTHADDVAAAVAAALDKPDVTGVLNVVDDHPAPMSEWLPRLAGILGAPAPKRAPAALARMAVGGWGVAFTTRLRGADNSRARLRLDWRPRYASVTEGFAAELGGGIAAAA</sequence>